<dbReference type="InterPro" id="IPR006026">
    <property type="entry name" value="Peptidase_Metallo"/>
</dbReference>
<protein>
    <recommendedName>
        <fullName evidence="6">Metalloendopeptidase</fullName>
        <ecNumber evidence="6">3.4.24.-</ecNumber>
    </recommendedName>
</protein>
<dbReference type="PANTHER" id="PTHR10127:SF850">
    <property type="entry name" value="METALLOENDOPEPTIDASE"/>
    <property type="match status" value="1"/>
</dbReference>
<evidence type="ECO:0000259" key="8">
    <source>
        <dbReference type="PROSITE" id="PS51670"/>
    </source>
</evidence>
<evidence type="ECO:0000313" key="11">
    <source>
        <dbReference type="Proteomes" id="UP000678393"/>
    </source>
</evidence>
<dbReference type="InterPro" id="IPR034035">
    <property type="entry name" value="Astacin-like_dom"/>
</dbReference>
<comment type="cofactor">
    <cofactor evidence="5 6">
        <name>Zn(2+)</name>
        <dbReference type="ChEBI" id="CHEBI:29105"/>
    </cofactor>
    <text evidence="5 6">Binds 1 zinc ion per subunit.</text>
</comment>
<keyword evidence="4" id="KW-1015">Disulfide bond</keyword>
<feature type="binding site" evidence="5">
    <location>
        <position position="141"/>
    </location>
    <ligand>
        <name>Zn(2+)</name>
        <dbReference type="ChEBI" id="CHEBI:29105"/>
        <note>catalytic</note>
    </ligand>
</feature>
<dbReference type="PROSITE" id="PS51864">
    <property type="entry name" value="ASTACIN"/>
    <property type="match status" value="1"/>
</dbReference>
<evidence type="ECO:0000256" key="6">
    <source>
        <dbReference type="RuleBase" id="RU361183"/>
    </source>
</evidence>
<evidence type="ECO:0000256" key="1">
    <source>
        <dbReference type="ARBA" id="ARBA00002657"/>
    </source>
</evidence>
<feature type="domain" description="ShKT" evidence="8">
    <location>
        <begin position="654"/>
        <end position="688"/>
    </location>
</feature>
<evidence type="ECO:0000256" key="3">
    <source>
        <dbReference type="ARBA" id="ARBA00022801"/>
    </source>
</evidence>
<feature type="non-terminal residue" evidence="10">
    <location>
        <position position="1"/>
    </location>
</feature>
<dbReference type="SMART" id="SM00254">
    <property type="entry name" value="ShKT"/>
    <property type="match status" value="8"/>
</dbReference>
<dbReference type="PANTHER" id="PTHR10127">
    <property type="entry name" value="DISCOIDIN, CUB, EGF, LAMININ , AND ZINC METALLOPROTEASE DOMAIN CONTAINING"/>
    <property type="match status" value="1"/>
</dbReference>
<feature type="domain" description="Peptidase M12A" evidence="9">
    <location>
        <begin position="48"/>
        <end position="248"/>
    </location>
</feature>
<feature type="disulfide bond" evidence="4">
    <location>
        <begin position="654"/>
        <end position="688"/>
    </location>
</feature>
<evidence type="ECO:0000256" key="2">
    <source>
        <dbReference type="ARBA" id="ARBA00022670"/>
    </source>
</evidence>
<dbReference type="Pfam" id="PF01549">
    <property type="entry name" value="ShK"/>
    <property type="match status" value="8"/>
</dbReference>
<feature type="domain" description="ShKT" evidence="8">
    <location>
        <begin position="289"/>
        <end position="325"/>
    </location>
</feature>
<feature type="active site" evidence="5">
    <location>
        <position position="142"/>
    </location>
</feature>
<feature type="binding site" evidence="5">
    <location>
        <position position="145"/>
    </location>
    <ligand>
        <name>Zn(2+)</name>
        <dbReference type="ChEBI" id="CHEBI:29105"/>
        <note>catalytic</note>
    </ligand>
</feature>
<comment type="function">
    <text evidence="1">Metalloprotease.</text>
</comment>
<dbReference type="SUPFAM" id="SSF55486">
    <property type="entry name" value="Metalloproteases ('zincins'), catalytic domain"/>
    <property type="match status" value="1"/>
</dbReference>
<feature type="domain" description="ShKT" evidence="8">
    <location>
        <begin position="530"/>
        <end position="568"/>
    </location>
</feature>
<dbReference type="AlphaFoldDB" id="A0A8S4A6E6"/>
<dbReference type="GO" id="GO:0004222">
    <property type="term" value="F:metalloendopeptidase activity"/>
    <property type="evidence" value="ECO:0007669"/>
    <property type="project" value="UniProtKB-UniRule"/>
</dbReference>
<dbReference type="InterPro" id="IPR024079">
    <property type="entry name" value="MetalloPept_cat_dom_sf"/>
</dbReference>
<sequence length="727" mass="81653">ASNMILADDSHILAELDMYLDKQQFLSLYQPPNPDEDYKGSGIRTKRKAARNTRWRWTNAELPYLFAKGHFDKKEEYLIRRAMTEWERYTCMRFRPAVKTDRNSVRFQNGVGCNSQLGMVGGVQSLNLQAPGCRYKGLYLHEIGHALGLVHEHQLPDRDDYIRILYENVDPVMRIWFNKYTSKEVNQMNVKYEYSSVMHYGITAFSHDGKSQTISAHDKSKEASIGRVYLKELAYTDVHIVNLMYNCSSHCSNQNECGSGGHLDQNCKCICPDGSSDCARNNRNNNEACVNNYDSWACYIWANQGECERNPLYMKQECAKACGVCGTDLSNKGMCREFPDVCARFVCVWGWGWGRVVGWLAFTSHALQDIQCYYINKKDKVLLCVCSDVFQDRKCQMWKERGDCVTNQRWMQINCRATCGLCGDVATRPQVNCKNAPEHEAKCDEWAKDGECSVNADWMFTNCRKSCALCDVDGIGFSGNTTGVDEDNMACENNDPMCEEWAAGGECGKNPSWMITNCRQACNKCDDGKCKNLYDDVQCEIWAQKLECLTNTEWMGKHCSKACGRGICVGTDPSSRPTTAKPGKYSTSSSPVTSGEYLSPCLNRHKSDTECDIWARHGHCNINPGWMKANCALACKVCSGTGTTKGTGVITGGCQDTDSSCASRVAKGGCNNEPSFTLTRCKKSCNNCNGCRDTNALCGIWAENDHCNINPRYMLKQCQRSCNTCFV</sequence>
<feature type="disulfide bond" evidence="4">
    <location>
        <begin position="491"/>
        <end position="525"/>
    </location>
</feature>
<dbReference type="SMART" id="SM00235">
    <property type="entry name" value="ZnMc"/>
    <property type="match status" value="1"/>
</dbReference>
<evidence type="ECO:0000259" key="9">
    <source>
        <dbReference type="PROSITE" id="PS51864"/>
    </source>
</evidence>
<dbReference type="PRINTS" id="PR00480">
    <property type="entry name" value="ASTACIN"/>
</dbReference>
<feature type="domain" description="ShKT" evidence="8">
    <location>
        <begin position="437"/>
        <end position="470"/>
    </location>
</feature>
<feature type="region of interest" description="Disordered" evidence="7">
    <location>
        <begin position="574"/>
        <end position="593"/>
    </location>
</feature>
<feature type="domain" description="ShKT" evidence="8">
    <location>
        <begin position="386"/>
        <end position="422"/>
    </location>
</feature>
<comment type="caution">
    <text evidence="4">Lacks conserved residue(s) required for the propagation of feature annotation.</text>
</comment>
<comment type="caution">
    <text evidence="10">The sequence shown here is derived from an EMBL/GenBank/DDBJ whole genome shotgun (WGS) entry which is preliminary data.</text>
</comment>
<feature type="domain" description="ShKT" evidence="8">
    <location>
        <begin position="491"/>
        <end position="525"/>
    </location>
</feature>
<dbReference type="PROSITE" id="PS51670">
    <property type="entry name" value="SHKT"/>
    <property type="match status" value="8"/>
</dbReference>
<gene>
    <name evidence="10" type="ORF">CUNI_LOCUS22402</name>
</gene>
<keyword evidence="3 5" id="KW-0378">Hydrolase</keyword>
<evidence type="ECO:0000313" key="10">
    <source>
        <dbReference type="EMBL" id="CAG5136844.1"/>
    </source>
</evidence>
<keyword evidence="5 6" id="KW-0862">Zinc</keyword>
<feature type="disulfide bond" evidence="4">
    <location>
        <begin position="691"/>
        <end position="725"/>
    </location>
</feature>
<dbReference type="OrthoDB" id="291007at2759"/>
<keyword evidence="5 6" id="KW-0482">Metalloprotease</keyword>
<accession>A0A8S4A6E6</accession>
<dbReference type="GO" id="GO:0008270">
    <property type="term" value="F:zinc ion binding"/>
    <property type="evidence" value="ECO:0007669"/>
    <property type="project" value="UniProtKB-UniRule"/>
</dbReference>
<dbReference type="Proteomes" id="UP000678393">
    <property type="component" value="Unassembled WGS sequence"/>
</dbReference>
<dbReference type="Pfam" id="PF01400">
    <property type="entry name" value="Astacin"/>
    <property type="match status" value="1"/>
</dbReference>
<dbReference type="CDD" id="cd04280">
    <property type="entry name" value="ZnMc_astacin_like"/>
    <property type="match status" value="1"/>
</dbReference>
<dbReference type="InterPro" id="IPR003582">
    <property type="entry name" value="ShKT_dom"/>
</dbReference>
<keyword evidence="5 6" id="KW-0479">Metal-binding</keyword>
<proteinExistence type="predicted"/>
<evidence type="ECO:0000256" key="5">
    <source>
        <dbReference type="PROSITE-ProRule" id="PRU01211"/>
    </source>
</evidence>
<feature type="binding site" evidence="5">
    <location>
        <position position="151"/>
    </location>
    <ligand>
        <name>Zn(2+)</name>
        <dbReference type="ChEBI" id="CHEBI:29105"/>
        <note>catalytic</note>
    </ligand>
</feature>
<dbReference type="EC" id="3.4.24.-" evidence="6"/>
<dbReference type="Gene3D" id="3.40.390.10">
    <property type="entry name" value="Collagenase (Catalytic Domain)"/>
    <property type="match status" value="1"/>
</dbReference>
<organism evidence="10 11">
    <name type="scientific">Candidula unifasciata</name>
    <dbReference type="NCBI Taxonomy" id="100452"/>
    <lineage>
        <taxon>Eukaryota</taxon>
        <taxon>Metazoa</taxon>
        <taxon>Spiralia</taxon>
        <taxon>Lophotrochozoa</taxon>
        <taxon>Mollusca</taxon>
        <taxon>Gastropoda</taxon>
        <taxon>Heterobranchia</taxon>
        <taxon>Euthyneura</taxon>
        <taxon>Panpulmonata</taxon>
        <taxon>Eupulmonata</taxon>
        <taxon>Stylommatophora</taxon>
        <taxon>Helicina</taxon>
        <taxon>Helicoidea</taxon>
        <taxon>Geomitridae</taxon>
        <taxon>Candidula</taxon>
    </lineage>
</organism>
<name>A0A8S4A6E6_9EUPU</name>
<feature type="domain" description="ShKT" evidence="8">
    <location>
        <begin position="601"/>
        <end position="638"/>
    </location>
</feature>
<keyword evidence="2 5" id="KW-0645">Protease</keyword>
<reference evidence="10" key="1">
    <citation type="submission" date="2021-04" db="EMBL/GenBank/DDBJ databases">
        <authorList>
            <consortium name="Molecular Ecology Group"/>
        </authorList>
    </citation>
    <scope>NUCLEOTIDE SEQUENCE</scope>
</reference>
<evidence type="ECO:0000256" key="7">
    <source>
        <dbReference type="SAM" id="MobiDB-lite"/>
    </source>
</evidence>
<evidence type="ECO:0000256" key="4">
    <source>
        <dbReference type="PROSITE-ProRule" id="PRU01005"/>
    </source>
</evidence>
<dbReference type="GO" id="GO:0006508">
    <property type="term" value="P:proteolysis"/>
    <property type="evidence" value="ECO:0007669"/>
    <property type="project" value="UniProtKB-KW"/>
</dbReference>
<keyword evidence="11" id="KW-1185">Reference proteome</keyword>
<feature type="domain" description="ShKT" evidence="8">
    <location>
        <begin position="691"/>
        <end position="725"/>
    </location>
</feature>
<dbReference type="InterPro" id="IPR001506">
    <property type="entry name" value="Peptidase_M12A"/>
</dbReference>
<dbReference type="EMBL" id="CAJHNH020008578">
    <property type="protein sequence ID" value="CAG5136844.1"/>
    <property type="molecule type" value="Genomic_DNA"/>
</dbReference>